<reference evidence="3" key="1">
    <citation type="submission" date="2023-03" db="EMBL/GenBank/DDBJ databases">
        <title>Massive genome expansion in bonnet fungi (Mycena s.s.) driven by repeated elements and novel gene families across ecological guilds.</title>
        <authorList>
            <consortium name="Lawrence Berkeley National Laboratory"/>
            <person name="Harder C.B."/>
            <person name="Miyauchi S."/>
            <person name="Viragh M."/>
            <person name="Kuo A."/>
            <person name="Thoen E."/>
            <person name="Andreopoulos B."/>
            <person name="Lu D."/>
            <person name="Skrede I."/>
            <person name="Drula E."/>
            <person name="Henrissat B."/>
            <person name="Morin E."/>
            <person name="Kohler A."/>
            <person name="Barry K."/>
            <person name="LaButti K."/>
            <person name="Morin E."/>
            <person name="Salamov A."/>
            <person name="Lipzen A."/>
            <person name="Mereny Z."/>
            <person name="Hegedus B."/>
            <person name="Baldrian P."/>
            <person name="Stursova M."/>
            <person name="Weitz H."/>
            <person name="Taylor A."/>
            <person name="Grigoriev I.V."/>
            <person name="Nagy L.G."/>
            <person name="Martin F."/>
            <person name="Kauserud H."/>
        </authorList>
    </citation>
    <scope>NUCLEOTIDE SEQUENCE</scope>
    <source>
        <strain evidence="3">9284</strain>
    </source>
</reference>
<sequence>MSKRLRSRLAEIEQQIGALQAQISQLRSEHKKVARELKAITYPILSLPNEITVEIFLHYVDKRPAHGPLRLTWVCRLWREVATSAYRLWTSFDSQQLPFVELLSMWFSRSGGLPLTFSVTLPPATSEHSQQFFQVIGRHSAQWETLNFRSNVPQIPDDMSCIFPRLKRLSFYSPGVSVAPPRPFDTPLLRELQLHFVMSPKDWQKTFPWTQLTTLKILGDVNFHLEFLTHIPTPSLEVLHMETDDWTVDPPDPSTVPSFILPRLHTLNLDTKGSQILAYLTLPALQGLSIYIDGEDTPHSVTDEVMDFITRSGCTLRALRRP</sequence>
<dbReference type="SUPFAM" id="SSF81383">
    <property type="entry name" value="F-box domain"/>
    <property type="match status" value="1"/>
</dbReference>
<dbReference type="InterPro" id="IPR036047">
    <property type="entry name" value="F-box-like_dom_sf"/>
</dbReference>
<dbReference type="Pfam" id="PF12937">
    <property type="entry name" value="F-box-like"/>
    <property type="match status" value="1"/>
</dbReference>
<dbReference type="AlphaFoldDB" id="A0AAD7CBN3"/>
<feature type="domain" description="F-box" evidence="2">
    <location>
        <begin position="41"/>
        <end position="92"/>
    </location>
</feature>
<evidence type="ECO:0000259" key="2">
    <source>
        <dbReference type="PROSITE" id="PS50181"/>
    </source>
</evidence>
<dbReference type="InterPro" id="IPR001810">
    <property type="entry name" value="F-box_dom"/>
</dbReference>
<dbReference type="EMBL" id="JARKIF010000003">
    <property type="protein sequence ID" value="KAJ7644517.1"/>
    <property type="molecule type" value="Genomic_DNA"/>
</dbReference>
<keyword evidence="4" id="KW-1185">Reference proteome</keyword>
<keyword evidence="1" id="KW-0175">Coiled coil</keyword>
<dbReference type="Proteomes" id="UP001221142">
    <property type="component" value="Unassembled WGS sequence"/>
</dbReference>
<proteinExistence type="predicted"/>
<gene>
    <name evidence="3" type="ORF">FB45DRAFT_1053257</name>
</gene>
<evidence type="ECO:0000313" key="4">
    <source>
        <dbReference type="Proteomes" id="UP001221142"/>
    </source>
</evidence>
<dbReference type="PROSITE" id="PS50181">
    <property type="entry name" value="FBOX"/>
    <property type="match status" value="1"/>
</dbReference>
<evidence type="ECO:0000256" key="1">
    <source>
        <dbReference type="SAM" id="Coils"/>
    </source>
</evidence>
<feature type="coiled-coil region" evidence="1">
    <location>
        <begin position="2"/>
        <end position="36"/>
    </location>
</feature>
<evidence type="ECO:0000313" key="3">
    <source>
        <dbReference type="EMBL" id="KAJ7644517.1"/>
    </source>
</evidence>
<organism evidence="3 4">
    <name type="scientific">Roridomyces roridus</name>
    <dbReference type="NCBI Taxonomy" id="1738132"/>
    <lineage>
        <taxon>Eukaryota</taxon>
        <taxon>Fungi</taxon>
        <taxon>Dikarya</taxon>
        <taxon>Basidiomycota</taxon>
        <taxon>Agaricomycotina</taxon>
        <taxon>Agaricomycetes</taxon>
        <taxon>Agaricomycetidae</taxon>
        <taxon>Agaricales</taxon>
        <taxon>Marasmiineae</taxon>
        <taxon>Mycenaceae</taxon>
        <taxon>Roridomyces</taxon>
    </lineage>
</organism>
<comment type="caution">
    <text evidence="3">The sequence shown here is derived from an EMBL/GenBank/DDBJ whole genome shotgun (WGS) entry which is preliminary data.</text>
</comment>
<name>A0AAD7CBN3_9AGAR</name>
<protein>
    <recommendedName>
        <fullName evidence="2">F-box domain-containing protein</fullName>
    </recommendedName>
</protein>
<accession>A0AAD7CBN3</accession>
<dbReference type="Gene3D" id="1.20.1280.50">
    <property type="match status" value="1"/>
</dbReference>